<dbReference type="EMBL" id="CP114588">
    <property type="protein sequence ID" value="WBA09275.1"/>
    <property type="molecule type" value="Genomic_DNA"/>
</dbReference>
<organism evidence="1 2">
    <name type="scientific">Salinivibrio kushneri</name>
    <dbReference type="NCBI Taxonomy" id="1908198"/>
    <lineage>
        <taxon>Bacteria</taxon>
        <taxon>Pseudomonadati</taxon>
        <taxon>Pseudomonadota</taxon>
        <taxon>Gammaproteobacteria</taxon>
        <taxon>Vibrionales</taxon>
        <taxon>Vibrionaceae</taxon>
        <taxon>Salinivibrio</taxon>
    </lineage>
</organism>
<dbReference type="Proteomes" id="UP001164748">
    <property type="component" value="Chromosome"/>
</dbReference>
<proteinExistence type="predicted"/>
<name>A0AA47KLP1_9GAMM</name>
<keyword evidence="1" id="KW-0449">Lipoprotein</keyword>
<evidence type="ECO:0000313" key="2">
    <source>
        <dbReference type="Proteomes" id="UP001164748"/>
    </source>
</evidence>
<dbReference type="AlphaFoldDB" id="A0AA47KLP1"/>
<evidence type="ECO:0000313" key="1">
    <source>
        <dbReference type="EMBL" id="WBA09275.1"/>
    </source>
</evidence>
<dbReference type="RefSeq" id="WP_046073758.1">
    <property type="nucleotide sequence ID" value="NZ_CP114588.1"/>
</dbReference>
<gene>
    <name evidence="1" type="ORF">N8M53_03420</name>
</gene>
<dbReference type="Pfam" id="PF03923">
    <property type="entry name" value="Lipoprotein_16"/>
    <property type="match status" value="1"/>
</dbReference>
<dbReference type="InterPro" id="IPR005619">
    <property type="entry name" value="Uncharacterised_YajG"/>
</dbReference>
<reference evidence="1" key="1">
    <citation type="submission" date="2022-09" db="EMBL/GenBank/DDBJ databases">
        <authorList>
            <person name="Li Z.-J."/>
        </authorList>
    </citation>
    <scope>NUCLEOTIDE SEQUENCE</scope>
    <source>
        <strain evidence="1">TGB11</strain>
    </source>
</reference>
<protein>
    <submittedName>
        <fullName evidence="1">YajG family lipoprotein</fullName>
    </submittedName>
</protein>
<sequence length="189" mass="20529">MKKLIIAAAVLVLAGCSTPREPQLTIAPSPASSNQQQVNNLPVVVKSKDLRTAQFVAVIDSGRSNVKPLHASQNLRVVLEDTLSRQLSAQGFRVVANGPGMLRLDILDALVRVKHTVFKHDMEASVQLQLVAESPDGRFVKRYTGKSTQSGVSSASPDDIEMALNNLLEAVLQDIANDEQLLDHMKAHF</sequence>
<accession>A0AA47KLP1</accession>
<dbReference type="PROSITE" id="PS51257">
    <property type="entry name" value="PROKAR_LIPOPROTEIN"/>
    <property type="match status" value="1"/>
</dbReference>